<accession>A0AAE0FGS4</accession>
<dbReference type="AlphaFoldDB" id="A0AAE0FGS4"/>
<keyword evidence="3" id="KW-1185">Reference proteome</keyword>
<dbReference type="Proteomes" id="UP001190700">
    <property type="component" value="Unassembled WGS sequence"/>
</dbReference>
<dbReference type="EMBL" id="LGRX02018646">
    <property type="protein sequence ID" value="KAK3259556.1"/>
    <property type="molecule type" value="Genomic_DNA"/>
</dbReference>
<proteinExistence type="predicted"/>
<gene>
    <name evidence="2" type="ORF">CYMTET_31452</name>
</gene>
<evidence type="ECO:0000313" key="2">
    <source>
        <dbReference type="EMBL" id="KAK3259556.1"/>
    </source>
</evidence>
<protein>
    <submittedName>
        <fullName evidence="2">Uncharacterized protein</fullName>
    </submittedName>
</protein>
<feature type="region of interest" description="Disordered" evidence="1">
    <location>
        <begin position="1"/>
        <end position="20"/>
    </location>
</feature>
<evidence type="ECO:0000313" key="3">
    <source>
        <dbReference type="Proteomes" id="UP001190700"/>
    </source>
</evidence>
<feature type="compositionally biased region" description="Basic and acidic residues" evidence="1">
    <location>
        <begin position="9"/>
        <end position="18"/>
    </location>
</feature>
<reference evidence="2 3" key="1">
    <citation type="journal article" date="2015" name="Genome Biol. Evol.">
        <title>Comparative Genomics of a Bacterivorous Green Alga Reveals Evolutionary Causalities and Consequences of Phago-Mixotrophic Mode of Nutrition.</title>
        <authorList>
            <person name="Burns J.A."/>
            <person name="Paasch A."/>
            <person name="Narechania A."/>
            <person name="Kim E."/>
        </authorList>
    </citation>
    <scope>NUCLEOTIDE SEQUENCE [LARGE SCALE GENOMIC DNA]</scope>
    <source>
        <strain evidence="2 3">PLY_AMNH</strain>
    </source>
</reference>
<name>A0AAE0FGS4_9CHLO</name>
<sequence>MMTEEDEETRSMDRENAKRRPISACDKSLLGAELTSGLRELRGARVLPYMDDFLLSASSKGEVFEHKADPRSSTSAALAVSTQTRGTSVPAWRCLRPGCDGGALLRAAQEVRPGGEVEVQPARLDRSRVVETCDGSEPVKRTMDLDVSELGGAASQRFADGVGSVEQAGVEMRSHVTSYNLDLIQRMRTLWLLLTLRGIKAAASYTEPSRLKLQESPRRHLETPEAAQAKEHFDRAAASLQQARICHDSAGIHSNLGHHSPM</sequence>
<organism evidence="2 3">
    <name type="scientific">Cymbomonas tetramitiformis</name>
    <dbReference type="NCBI Taxonomy" id="36881"/>
    <lineage>
        <taxon>Eukaryota</taxon>
        <taxon>Viridiplantae</taxon>
        <taxon>Chlorophyta</taxon>
        <taxon>Pyramimonadophyceae</taxon>
        <taxon>Pyramimonadales</taxon>
        <taxon>Pyramimonadaceae</taxon>
        <taxon>Cymbomonas</taxon>
    </lineage>
</organism>
<comment type="caution">
    <text evidence="2">The sequence shown here is derived from an EMBL/GenBank/DDBJ whole genome shotgun (WGS) entry which is preliminary data.</text>
</comment>
<evidence type="ECO:0000256" key="1">
    <source>
        <dbReference type="SAM" id="MobiDB-lite"/>
    </source>
</evidence>